<evidence type="ECO:0000313" key="2">
    <source>
        <dbReference type="WBParaSite" id="Minc3s02448g30098"/>
    </source>
</evidence>
<proteinExistence type="predicted"/>
<name>A0A914MY06_MELIC</name>
<dbReference type="WBParaSite" id="Minc3s02448g30098">
    <property type="protein sequence ID" value="Minc3s02448g30098"/>
    <property type="gene ID" value="Minc3s02448g30098"/>
</dbReference>
<evidence type="ECO:0000313" key="1">
    <source>
        <dbReference type="Proteomes" id="UP000887563"/>
    </source>
</evidence>
<keyword evidence="1" id="KW-1185">Reference proteome</keyword>
<dbReference type="Proteomes" id="UP000887563">
    <property type="component" value="Unplaced"/>
</dbReference>
<sequence length="50" mass="5576">MSKGFLYLSALSSPQILSTSLIILFMFSFPTSRSFSLFTLFSVCFLTLSP</sequence>
<protein>
    <submittedName>
        <fullName evidence="2">Candidate secreted effector</fullName>
    </submittedName>
</protein>
<dbReference type="AlphaFoldDB" id="A0A914MY06"/>
<reference evidence="2" key="1">
    <citation type="submission" date="2022-11" db="UniProtKB">
        <authorList>
            <consortium name="WormBaseParasite"/>
        </authorList>
    </citation>
    <scope>IDENTIFICATION</scope>
</reference>
<accession>A0A914MY06</accession>
<organism evidence="1 2">
    <name type="scientific">Meloidogyne incognita</name>
    <name type="common">Southern root-knot nematode worm</name>
    <name type="synonym">Oxyuris incognita</name>
    <dbReference type="NCBI Taxonomy" id="6306"/>
    <lineage>
        <taxon>Eukaryota</taxon>
        <taxon>Metazoa</taxon>
        <taxon>Ecdysozoa</taxon>
        <taxon>Nematoda</taxon>
        <taxon>Chromadorea</taxon>
        <taxon>Rhabditida</taxon>
        <taxon>Tylenchina</taxon>
        <taxon>Tylenchomorpha</taxon>
        <taxon>Tylenchoidea</taxon>
        <taxon>Meloidogynidae</taxon>
        <taxon>Meloidogyninae</taxon>
        <taxon>Meloidogyne</taxon>
        <taxon>Meloidogyne incognita group</taxon>
    </lineage>
</organism>